<dbReference type="InterPro" id="IPR016159">
    <property type="entry name" value="Cullin_repeat-like_dom_sf"/>
</dbReference>
<dbReference type="InterPro" id="IPR036317">
    <property type="entry name" value="Cullin_homology_sf"/>
</dbReference>
<accession>A0A2G9UC53</accession>
<comment type="similarity">
    <text evidence="2 4 5">Belongs to the cullin family.</text>
</comment>
<dbReference type="SUPFAM" id="SSF74788">
    <property type="entry name" value="Cullin repeat-like"/>
    <property type="match status" value="1"/>
</dbReference>
<evidence type="ECO:0000313" key="8">
    <source>
        <dbReference type="Proteomes" id="UP000230423"/>
    </source>
</evidence>
<keyword evidence="8" id="KW-1185">Reference proteome</keyword>
<evidence type="ECO:0000256" key="1">
    <source>
        <dbReference type="ARBA" id="ARBA00004906"/>
    </source>
</evidence>
<dbReference type="GO" id="GO:0006511">
    <property type="term" value="P:ubiquitin-dependent protein catabolic process"/>
    <property type="evidence" value="ECO:0007669"/>
    <property type="project" value="InterPro"/>
</dbReference>
<evidence type="ECO:0000256" key="2">
    <source>
        <dbReference type="ARBA" id="ARBA00006019"/>
    </source>
</evidence>
<keyword evidence="3" id="KW-0833">Ubl conjugation pathway</keyword>
<dbReference type="InterPro" id="IPR016158">
    <property type="entry name" value="Cullin_homology"/>
</dbReference>
<dbReference type="SUPFAM" id="SSF75632">
    <property type="entry name" value="Cullin homology domain"/>
    <property type="match status" value="1"/>
</dbReference>
<name>A0A2G9UC53_TELCI</name>
<dbReference type="OrthoDB" id="27073at2759"/>
<feature type="domain" description="Cullin family profile" evidence="6">
    <location>
        <begin position="157"/>
        <end position="257"/>
    </location>
</feature>
<dbReference type="FunFam" id="1.20.1310.10:FF:000012">
    <property type="entry name" value="Cullin 2"/>
    <property type="match status" value="1"/>
</dbReference>
<dbReference type="GO" id="GO:0031461">
    <property type="term" value="C:cullin-RING ubiquitin ligase complex"/>
    <property type="evidence" value="ECO:0007669"/>
    <property type="project" value="UniProtKB-ARBA"/>
</dbReference>
<evidence type="ECO:0000256" key="5">
    <source>
        <dbReference type="RuleBase" id="RU003829"/>
    </source>
</evidence>
<dbReference type="InterPro" id="IPR045093">
    <property type="entry name" value="Cullin"/>
</dbReference>
<comment type="pathway">
    <text evidence="1">Protein modification; protein ubiquitination.</text>
</comment>
<dbReference type="Proteomes" id="UP000230423">
    <property type="component" value="Unassembled WGS sequence"/>
</dbReference>
<dbReference type="EMBL" id="KZ347396">
    <property type="protein sequence ID" value="PIO67818.1"/>
    <property type="molecule type" value="Genomic_DNA"/>
</dbReference>
<evidence type="ECO:0000259" key="6">
    <source>
        <dbReference type="PROSITE" id="PS50069"/>
    </source>
</evidence>
<proteinExistence type="inferred from homology"/>
<dbReference type="AlphaFoldDB" id="A0A2G9UC53"/>
<dbReference type="PANTHER" id="PTHR11932">
    <property type="entry name" value="CULLIN"/>
    <property type="match status" value="1"/>
</dbReference>
<dbReference type="PROSITE" id="PS50069">
    <property type="entry name" value="CULLIN_2"/>
    <property type="match status" value="1"/>
</dbReference>
<evidence type="ECO:0000256" key="3">
    <source>
        <dbReference type="ARBA" id="ARBA00022786"/>
    </source>
</evidence>
<dbReference type="GO" id="GO:0031625">
    <property type="term" value="F:ubiquitin protein ligase binding"/>
    <property type="evidence" value="ECO:0007669"/>
    <property type="project" value="InterPro"/>
</dbReference>
<evidence type="ECO:0000313" key="7">
    <source>
        <dbReference type="EMBL" id="PIO67818.1"/>
    </source>
</evidence>
<dbReference type="Pfam" id="PF00888">
    <property type="entry name" value="Cullin"/>
    <property type="match status" value="2"/>
</dbReference>
<dbReference type="Gene3D" id="1.20.1310.10">
    <property type="entry name" value="Cullin Repeats"/>
    <property type="match status" value="3"/>
</dbReference>
<reference evidence="7 8" key="1">
    <citation type="submission" date="2015-09" db="EMBL/GenBank/DDBJ databases">
        <title>Draft genome of the parasitic nematode Teladorsagia circumcincta isolate WARC Sus (inbred).</title>
        <authorList>
            <person name="Mitreva M."/>
        </authorList>
    </citation>
    <scope>NUCLEOTIDE SEQUENCE [LARGE SCALE GENOMIC DNA]</scope>
    <source>
        <strain evidence="7 8">S</strain>
    </source>
</reference>
<evidence type="ECO:0000256" key="4">
    <source>
        <dbReference type="PROSITE-ProRule" id="PRU00330"/>
    </source>
</evidence>
<dbReference type="InterPro" id="IPR001373">
    <property type="entry name" value="Cullin_N"/>
</dbReference>
<organism evidence="7 8">
    <name type="scientific">Teladorsagia circumcincta</name>
    <name type="common">Brown stomach worm</name>
    <name type="synonym">Ostertagia circumcincta</name>
    <dbReference type="NCBI Taxonomy" id="45464"/>
    <lineage>
        <taxon>Eukaryota</taxon>
        <taxon>Metazoa</taxon>
        <taxon>Ecdysozoa</taxon>
        <taxon>Nematoda</taxon>
        <taxon>Chromadorea</taxon>
        <taxon>Rhabditida</taxon>
        <taxon>Rhabditina</taxon>
        <taxon>Rhabditomorpha</taxon>
        <taxon>Strongyloidea</taxon>
        <taxon>Trichostrongylidae</taxon>
        <taxon>Teladorsagia</taxon>
    </lineage>
</organism>
<gene>
    <name evidence="7" type="ORF">TELCIR_10419</name>
</gene>
<dbReference type="SMART" id="SM00182">
    <property type="entry name" value="CULLIN"/>
    <property type="match status" value="1"/>
</dbReference>
<protein>
    <submittedName>
        <fullName evidence="7">Cullin family protein</fullName>
    </submittedName>
</protein>
<sequence length="257" mass="29615">MIVVAVELGIEEDETPDQVRSAQPNPNAKLKVYMDHFEAKFLRETENYYANEAQAFLEHNPLTEYMKKVLIEAQLELFQNEFGALLEANKDDDLARMYKDAKLYVTTILAVHNRYSSLVGNAFQNESGFIQALDKAATTFINKNEVTSRSTSQQMSKSPELLAKYCDQLLRKSSKMPEENELEDMLTQVMVVFKYIEDKDVFSKFYTKMFSKRLISETSASEEAEVSLINKLKQMCGFEYTNRLSKMINDTQISKVH</sequence>